<dbReference type="EMBL" id="CP024793">
    <property type="protein sequence ID" value="AUB44540.1"/>
    <property type="molecule type" value="Genomic_DNA"/>
</dbReference>
<dbReference type="KEGG" id="nfl:COO91_09933"/>
<geneLocation type="plasmid" evidence="3">
    <name>pnfsy08</name>
</geneLocation>
<dbReference type="EMBL" id="CP024791">
    <property type="protein sequence ID" value="AUB43743.1"/>
    <property type="molecule type" value="Genomic_DNA"/>
</dbReference>
<evidence type="ECO:0000313" key="1">
    <source>
        <dbReference type="EMBL" id="AUB43743.1"/>
    </source>
</evidence>
<evidence type="ECO:0000313" key="3">
    <source>
        <dbReference type="Proteomes" id="UP000232003"/>
    </source>
</evidence>
<geneLocation type="plasmid" evidence="3">
    <name>pnfsy06</name>
</geneLocation>
<protein>
    <submittedName>
        <fullName evidence="2">Ca2+-binding protein, RTX toxin-related</fullName>
    </submittedName>
</protein>
<geneLocation type="plasmid" evidence="1">
    <name>pNFSY06</name>
</geneLocation>
<keyword evidence="2" id="KW-0614">Plasmid</keyword>
<reference evidence="2 3" key="1">
    <citation type="submission" date="2017-11" db="EMBL/GenBank/DDBJ databases">
        <title>Complete genome of a free-living desiccation-tolerant cyanobacterium and its photosynthetic adaptation to extreme terrestrial habitat.</title>
        <authorList>
            <person name="Shang J."/>
        </authorList>
    </citation>
    <scope>NUCLEOTIDE SEQUENCE [LARGE SCALE GENOMIC DNA]</scope>
    <source>
        <strain evidence="2 3">CCNUN1</strain>
        <plasmid evidence="3">pnfsy06</plasmid>
        <plasmid evidence="1">pNFSY06</plasmid>
        <plasmid evidence="2">pNFSY08</plasmid>
        <plasmid evidence="3">pnfsy08</plasmid>
    </source>
</reference>
<gene>
    <name evidence="1" type="ORF">COO91_09933</name>
    <name evidence="2" type="ORF">COO91_10773</name>
</gene>
<dbReference type="KEGG" id="nfl:COO91_10773"/>
<dbReference type="RefSeq" id="WP_157816928.1">
    <property type="nucleotide sequence ID" value="NZ_CAWNNC010000007.1"/>
</dbReference>
<sequence length="61" mass="6264">MLVDFKITSSVATSTARIVYDPVSGQLFYNPQGSAAGFGSGGLFATLTGAPMTTSDFVLQA</sequence>
<name>A0A2K8TA46_9NOSO</name>
<keyword evidence="3" id="KW-1185">Reference proteome</keyword>
<organism evidence="2 3">
    <name type="scientific">Nostoc flagelliforme CCNUN1</name>
    <dbReference type="NCBI Taxonomy" id="2038116"/>
    <lineage>
        <taxon>Bacteria</taxon>
        <taxon>Bacillati</taxon>
        <taxon>Cyanobacteriota</taxon>
        <taxon>Cyanophyceae</taxon>
        <taxon>Nostocales</taxon>
        <taxon>Nostocaceae</taxon>
        <taxon>Nostoc</taxon>
    </lineage>
</organism>
<dbReference type="AlphaFoldDB" id="A0A2K8TA46"/>
<evidence type="ECO:0000313" key="2">
    <source>
        <dbReference type="EMBL" id="AUB44540.1"/>
    </source>
</evidence>
<dbReference type="Proteomes" id="UP000232003">
    <property type="component" value="Plasmid pNFSY06"/>
</dbReference>
<dbReference type="OrthoDB" id="561150at2"/>
<geneLocation type="plasmid" evidence="2">
    <name>pNFSY08</name>
</geneLocation>
<proteinExistence type="predicted"/>
<dbReference type="Proteomes" id="UP000232003">
    <property type="component" value="Plasmid pNFSY08"/>
</dbReference>
<accession>A0A2K8TA46</accession>